<name>A0A378QLT9_9GAMM</name>
<proteinExistence type="predicted"/>
<keyword evidence="1" id="KW-1133">Transmembrane helix</keyword>
<keyword evidence="1" id="KW-0812">Transmembrane</keyword>
<dbReference type="EMBL" id="UGQF01000001">
    <property type="protein sequence ID" value="STZ01805.1"/>
    <property type="molecule type" value="Genomic_DNA"/>
</dbReference>
<reference evidence="3 5" key="2">
    <citation type="submission" date="2018-06" db="EMBL/GenBank/DDBJ databases">
        <authorList>
            <consortium name="Pathogen Informatics"/>
            <person name="Doyle S."/>
        </authorList>
    </citation>
    <scope>NUCLEOTIDE SEQUENCE [LARGE SCALE GENOMIC DNA]</scope>
    <source>
        <strain evidence="3 5">NCTC11012</strain>
    </source>
</reference>
<dbReference type="Proteomes" id="UP000190777">
    <property type="component" value="Unassembled WGS sequence"/>
</dbReference>
<evidence type="ECO:0000313" key="2">
    <source>
        <dbReference type="EMBL" id="OPH38526.1"/>
    </source>
</evidence>
<dbReference type="RefSeq" id="WP_079325492.1">
    <property type="nucleotide sequence ID" value="NZ_MXAP01000055.1"/>
</dbReference>
<feature type="transmembrane region" description="Helical" evidence="1">
    <location>
        <begin position="72"/>
        <end position="90"/>
    </location>
</feature>
<accession>A0A378QLT9</accession>
<evidence type="ECO:0000256" key="1">
    <source>
        <dbReference type="SAM" id="Phobius"/>
    </source>
</evidence>
<keyword evidence="4" id="KW-1185">Reference proteome</keyword>
<organism evidence="3 5">
    <name type="scientific">Moraxella equi</name>
    <dbReference type="NCBI Taxonomy" id="60442"/>
    <lineage>
        <taxon>Bacteria</taxon>
        <taxon>Pseudomonadati</taxon>
        <taxon>Pseudomonadota</taxon>
        <taxon>Gammaproteobacteria</taxon>
        <taxon>Moraxellales</taxon>
        <taxon>Moraxellaceae</taxon>
        <taxon>Moraxella</taxon>
    </lineage>
</organism>
<feature type="transmembrane region" description="Helical" evidence="1">
    <location>
        <begin position="49"/>
        <end position="66"/>
    </location>
</feature>
<keyword evidence="1" id="KW-0472">Membrane</keyword>
<evidence type="ECO:0000313" key="5">
    <source>
        <dbReference type="Proteomes" id="UP000254618"/>
    </source>
</evidence>
<protein>
    <submittedName>
        <fullName evidence="3">Uncharacterized protein</fullName>
    </submittedName>
</protein>
<dbReference type="Proteomes" id="UP000254618">
    <property type="component" value="Unassembled WGS sequence"/>
</dbReference>
<dbReference type="AlphaFoldDB" id="A0A378QLT9"/>
<gene>
    <name evidence="2" type="ORF">B5J93_06005</name>
    <name evidence="3" type="ORF">NCTC11012_00023</name>
</gene>
<sequence length="227" mass="25382">MSKQKALYPYTIQPVAMAMTESEFKSAQLALFNKSSQSFGLKSIRTKEWIVLGVVALASILGIVFVSGYSTILFWLTLGLCIGYLVARTAGLKWYAKREFDKQLGDSKLPPELTQMKLGVQPQGLVMSVPMASEQVEQLQSANKKRGHTAQGFTMKTMPMQQAIIPWTAVTSWDETDEFIFAMFEHQGQKGSQIIPKRLKNSHLPIDTIIKHLGEITPKGLKMENMP</sequence>
<evidence type="ECO:0000313" key="3">
    <source>
        <dbReference type="EMBL" id="STZ01805.1"/>
    </source>
</evidence>
<evidence type="ECO:0000313" key="4">
    <source>
        <dbReference type="Proteomes" id="UP000190777"/>
    </source>
</evidence>
<reference evidence="2 4" key="1">
    <citation type="submission" date="2017-03" db="EMBL/GenBank/DDBJ databases">
        <title>Draft genome sequence of Moraxella equi CCUG 4950T type strain.</title>
        <authorList>
            <person name="Salva-Serra F."/>
            <person name="Engstrom-Jakobsson H."/>
            <person name="Thorell K."/>
            <person name="Jaen-Luchoro D."/>
            <person name="Gonzales-Siles L."/>
            <person name="Karlsson R."/>
            <person name="Yazdan S."/>
            <person name="Boulund F."/>
            <person name="Johnning A."/>
            <person name="Engstrand L."/>
            <person name="Kristiansson E."/>
            <person name="Moore E."/>
        </authorList>
    </citation>
    <scope>NUCLEOTIDE SEQUENCE [LARGE SCALE GENOMIC DNA]</scope>
    <source>
        <strain evidence="2 4">CCUG 4950</strain>
    </source>
</reference>
<dbReference type="EMBL" id="MXAP01000055">
    <property type="protein sequence ID" value="OPH38526.1"/>
    <property type="molecule type" value="Genomic_DNA"/>
</dbReference>